<evidence type="ECO:0000256" key="16">
    <source>
        <dbReference type="ARBA" id="ARBA00024615"/>
    </source>
</evidence>
<feature type="region of interest" description="Disordered" evidence="19">
    <location>
        <begin position="947"/>
        <end position="984"/>
    </location>
</feature>
<dbReference type="GO" id="GO:0030659">
    <property type="term" value="C:cytoplasmic vesicle membrane"/>
    <property type="evidence" value="ECO:0007669"/>
    <property type="project" value="UniProtKB-SubCell"/>
</dbReference>
<dbReference type="GO" id="GO:0034727">
    <property type="term" value="P:piecemeal microautophagy of the nucleus"/>
    <property type="evidence" value="ECO:0007669"/>
    <property type="project" value="TreeGrafter"/>
</dbReference>
<evidence type="ECO:0000313" key="21">
    <source>
        <dbReference type="EMBL" id="TYJ54404.1"/>
    </source>
</evidence>
<comment type="catalytic activity">
    <reaction evidence="15">
        <text>a 1,2-diacyl-sn-glycero-3-phospho-L-serine(in) = a 1,2-diacyl-sn-glycero-3-phospho-L-serine(out)</text>
        <dbReference type="Rhea" id="RHEA:38663"/>
        <dbReference type="ChEBI" id="CHEBI:57262"/>
    </reaction>
</comment>
<comment type="catalytic activity">
    <reaction evidence="17">
        <text>a 1,2-diacyl-sn-glycero-3-phospho-(1D-myo-inositol-3-phosphate)(in) = a 1,2-diacyl-sn-glycero-3-phospho-(1D-myo-inositol-3-phosphate)(out)</text>
        <dbReference type="Rhea" id="RHEA:67920"/>
        <dbReference type="ChEBI" id="CHEBI:58088"/>
    </reaction>
</comment>
<feature type="region of interest" description="Disordered" evidence="19">
    <location>
        <begin position="1"/>
        <end position="262"/>
    </location>
</feature>
<dbReference type="CDD" id="cd22249">
    <property type="entry name" value="UDM1_RNF168_RNF169-like"/>
    <property type="match status" value="1"/>
</dbReference>
<feature type="compositionally biased region" description="Polar residues" evidence="19">
    <location>
        <begin position="156"/>
        <end position="166"/>
    </location>
</feature>
<feature type="region of interest" description="Disordered" evidence="19">
    <location>
        <begin position="1291"/>
        <end position="1374"/>
    </location>
</feature>
<feature type="transmembrane region" description="Helical" evidence="20">
    <location>
        <begin position="304"/>
        <end position="327"/>
    </location>
</feature>
<feature type="transmembrane region" description="Helical" evidence="20">
    <location>
        <begin position="356"/>
        <end position="377"/>
    </location>
</feature>
<evidence type="ECO:0000256" key="7">
    <source>
        <dbReference type="ARBA" id="ARBA00022448"/>
    </source>
</evidence>
<evidence type="ECO:0000256" key="12">
    <source>
        <dbReference type="ARBA" id="ARBA00023055"/>
    </source>
</evidence>
<comment type="caution">
    <text evidence="21">The sequence shown here is derived from an EMBL/GenBank/DDBJ whole genome shotgun (WGS) entry which is preliminary data.</text>
</comment>
<feature type="compositionally biased region" description="Basic and acidic residues" evidence="19">
    <location>
        <begin position="1155"/>
        <end position="1169"/>
    </location>
</feature>
<dbReference type="GO" id="GO:0034045">
    <property type="term" value="C:phagophore assembly site membrane"/>
    <property type="evidence" value="ECO:0007669"/>
    <property type="project" value="UniProtKB-SubCell"/>
</dbReference>
<feature type="region of interest" description="Disordered" evidence="19">
    <location>
        <begin position="1056"/>
        <end position="1185"/>
    </location>
</feature>
<dbReference type="GO" id="GO:0006869">
    <property type="term" value="P:lipid transport"/>
    <property type="evidence" value="ECO:0007669"/>
    <property type="project" value="UniProtKB-KW"/>
</dbReference>
<feature type="compositionally biased region" description="Polar residues" evidence="19">
    <location>
        <begin position="1354"/>
        <end position="1374"/>
    </location>
</feature>
<dbReference type="InterPro" id="IPR007241">
    <property type="entry name" value="Autophagy-rel_prot_9"/>
</dbReference>
<dbReference type="Proteomes" id="UP000322245">
    <property type="component" value="Unassembled WGS sequence"/>
</dbReference>
<feature type="compositionally biased region" description="Low complexity" evidence="19">
    <location>
        <begin position="193"/>
        <end position="209"/>
    </location>
</feature>
<sequence>MLLRELQGDPPHATSGLEDAQESQSRPPSHILELEGQGSGSTPRGSLSRRSPTHILDDGSDDDDGGNPPQSLIFGDQGVQRARDHRDVSRATEVTDTRKGGPMPLSEAYSDSRDHPLPSSSSNKHLARPRSTGPFVEASGSSRSTSIGDGAEPLSISASGSDTKASSMGVPHIGLPASGRATQRPLFREVTLPQPSSPQRPSWPGSPSQRVNGDLDPKIPPPLTSKSKGKGKERVRNKGGRRYHSVGTEDLEDGNRRKTPKSGLDEYEKALWKWVNVDDLDGFLQEVYEYYKGKGIYCIALSRVLNLLTTFFVIAFSTFLISCIDYSKLASGDDTVNRLDDVLVGQCLTRGSFTHMLFIVILSAFFIFQAISFALSLPRLLEMYRFYTHLLRIPDADIQTLPWPEIVRLVGEIRKHNPITSISNGQASALADMIGDNTTGAVKKLDAHDVANRILRQENYLIALFNKDLLDLKVRIPVPHALDNIFPSTLLITSADPTLPEYLNAPRRKYLSFGANHLTKALEWNLRFCLLGYLFDGRGQVRKDFVREKRRQDLVQGLRRRLVFMGILNGLFAPFIIVYLLMYSFFRYFEEYHKNPSSIGSRQYTPYAQWKFREFNELPHLFERRLDRSYVTAKEYVDQFPKEKTALVMRFVAFIAGSFAAVLLAATLLNPDLFLHFEITPRRTVLFFLGVFGSVLAVARSMVPEENMVFDPEASLKEVVKWTHYLPEEWRGRLHSEKAKFGKLFALKIMIFFDELLSVILTPFILFFSLPPCASEIIDFFREFTVHVDGVGYVCSFAVFDFSRQGNVDLEAEDLHRPERGSDRMGHQLQNTIPSAPLSPRLSNRGLGNRTRDRSSNEIKMEKSFLHFRATHPDWQPSDPNSSVFLDKVAHIRNRHLSPGAVAPMGAGPGGSFYAGGRGLGIDGSVMGDMDEAQLRAKSQAYERAWTRSSNLHQQTVPSPSNVRGRAIEEEDEQGGDSIEGWTQGHQALNGSVEAEEGASPWRDEGVVALLYIWLPTKPLYNLPSMDSPLLPTLSHPKYDPSDDASLSLADISLGEDGFSPLPPPKQLHSADLGKQRNNNDRTEGGKKESGVEFNLPDKSNSEDKPSAWGGAGKPRFSLFAPPQDYDRSLTKPSHEDTQDQRQQSQEEGQEGESIQEKPDAVQERDAERVQSQAQSRTGGAITNSDRDKCLRESLYELRKFNEVFDGFIGALDGVKGHNERLAERVQQTSALLDEYTAILGQSEHTKRLLSNPRWTGASDDQSAIAAEQAAAALAEYRAQQEEAARIEALRQEEEDRQRRAEQREQEKGKAEALAARRGVSRGRGRIGMGAGRGGAARGTGIPRPSSLPRPSSANDSAPGSQRGVPSTTASGTW</sequence>
<keyword evidence="14" id="KW-0968">Cytoplasmic vesicle</keyword>
<feature type="transmembrane region" description="Helical" evidence="20">
    <location>
        <begin position="745"/>
        <end position="768"/>
    </location>
</feature>
<keyword evidence="22" id="KW-1185">Reference proteome</keyword>
<evidence type="ECO:0000256" key="8">
    <source>
        <dbReference type="ARBA" id="ARBA00022692"/>
    </source>
</evidence>
<comment type="subcellular location">
    <subcellularLocation>
        <location evidence="1">Cytoplasmic vesicle membrane</location>
        <topology evidence="1">Multi-pass membrane protein</topology>
    </subcellularLocation>
    <subcellularLocation>
        <location evidence="2">Endoplasmic reticulum membrane</location>
        <topology evidence="2">Multi-pass membrane protein</topology>
    </subcellularLocation>
    <subcellularLocation>
        <location evidence="4">Golgi apparatus membrane</location>
        <topology evidence="4">Multi-pass membrane protein</topology>
    </subcellularLocation>
    <subcellularLocation>
        <location evidence="3">Preautophagosomal structure membrane</location>
        <topology evidence="3">Multi-pass membrane protein</topology>
    </subcellularLocation>
</comment>
<evidence type="ECO:0000256" key="3">
    <source>
        <dbReference type="ARBA" id="ARBA00004511"/>
    </source>
</evidence>
<feature type="transmembrane region" description="Helical" evidence="20">
    <location>
        <begin position="562"/>
        <end position="586"/>
    </location>
</feature>
<evidence type="ECO:0000256" key="9">
    <source>
        <dbReference type="ARBA" id="ARBA00022989"/>
    </source>
</evidence>
<feature type="compositionally biased region" description="Low complexity" evidence="19">
    <location>
        <begin position="1339"/>
        <end position="1353"/>
    </location>
</feature>
<feature type="compositionally biased region" description="Polar residues" evidence="19">
    <location>
        <begin position="1170"/>
        <end position="1184"/>
    </location>
</feature>
<dbReference type="GO" id="GO:0034497">
    <property type="term" value="P:protein localization to phagophore assembly site"/>
    <property type="evidence" value="ECO:0007669"/>
    <property type="project" value="TreeGrafter"/>
</dbReference>
<dbReference type="GO" id="GO:0000139">
    <property type="term" value="C:Golgi membrane"/>
    <property type="evidence" value="ECO:0007669"/>
    <property type="project" value="UniProtKB-SubCell"/>
</dbReference>
<comment type="catalytic activity">
    <reaction evidence="16">
        <text>a 1,2-diacyl-sn-glycero-3-phosphoethanolamine(in) = a 1,2-diacyl-sn-glycero-3-phosphoethanolamine(out)</text>
        <dbReference type="Rhea" id="RHEA:38895"/>
        <dbReference type="ChEBI" id="CHEBI:64612"/>
    </reaction>
</comment>
<keyword evidence="9 20" id="KW-1133">Transmembrane helix</keyword>
<keyword evidence="12" id="KW-0445">Lipid transport</keyword>
<keyword evidence="10" id="KW-0072">Autophagy</keyword>
<feature type="compositionally biased region" description="Polar residues" evidence="19">
    <location>
        <begin position="947"/>
        <end position="962"/>
    </location>
</feature>
<dbReference type="GO" id="GO:0000278">
    <property type="term" value="P:mitotic cell cycle"/>
    <property type="evidence" value="ECO:0007669"/>
    <property type="project" value="InterPro"/>
</dbReference>
<dbReference type="PANTHER" id="PTHR13038">
    <property type="entry name" value="APG9 AUTOPHAGY 9"/>
    <property type="match status" value="1"/>
</dbReference>
<keyword evidence="11" id="KW-0333">Golgi apparatus</keyword>
<dbReference type="GO" id="GO:0000422">
    <property type="term" value="P:autophagy of mitochondrion"/>
    <property type="evidence" value="ECO:0007669"/>
    <property type="project" value="TreeGrafter"/>
</dbReference>
<evidence type="ECO:0000256" key="20">
    <source>
        <dbReference type="SAM" id="Phobius"/>
    </source>
</evidence>
<evidence type="ECO:0000313" key="22">
    <source>
        <dbReference type="Proteomes" id="UP000322245"/>
    </source>
</evidence>
<evidence type="ECO:0000256" key="18">
    <source>
        <dbReference type="ARBA" id="ARBA00024631"/>
    </source>
</evidence>
<dbReference type="GO" id="GO:0072686">
    <property type="term" value="C:mitotic spindle"/>
    <property type="evidence" value="ECO:0007669"/>
    <property type="project" value="InterPro"/>
</dbReference>
<evidence type="ECO:0000256" key="2">
    <source>
        <dbReference type="ARBA" id="ARBA00004477"/>
    </source>
</evidence>
<feature type="compositionally biased region" description="Basic and acidic residues" evidence="19">
    <location>
        <begin position="1072"/>
        <end position="1091"/>
    </location>
</feature>
<keyword evidence="13 20" id="KW-0472">Membrane</keyword>
<dbReference type="GO" id="GO:0061709">
    <property type="term" value="P:reticulophagy"/>
    <property type="evidence" value="ECO:0007669"/>
    <property type="project" value="TreeGrafter"/>
</dbReference>
<comment type="similarity">
    <text evidence="5">Belongs to the ATG9 family.</text>
</comment>
<organism evidence="21 22">
    <name type="scientific">Cryptococcus floricola</name>
    <dbReference type="NCBI Taxonomy" id="2591691"/>
    <lineage>
        <taxon>Eukaryota</taxon>
        <taxon>Fungi</taxon>
        <taxon>Dikarya</taxon>
        <taxon>Basidiomycota</taxon>
        <taxon>Agaricomycotina</taxon>
        <taxon>Tremellomycetes</taxon>
        <taxon>Tremellales</taxon>
        <taxon>Cryptococcaceae</taxon>
        <taxon>Cryptococcus</taxon>
    </lineage>
</organism>
<evidence type="ECO:0000256" key="4">
    <source>
        <dbReference type="ARBA" id="ARBA00004653"/>
    </source>
</evidence>
<dbReference type="GO" id="GO:0042729">
    <property type="term" value="C:DASH complex"/>
    <property type="evidence" value="ECO:0007669"/>
    <property type="project" value="InterPro"/>
</dbReference>
<evidence type="ECO:0000256" key="13">
    <source>
        <dbReference type="ARBA" id="ARBA00023136"/>
    </source>
</evidence>
<protein>
    <recommendedName>
        <fullName evidence="6">Autophagy-related protein 9</fullName>
    </recommendedName>
</protein>
<feature type="transmembrane region" description="Helical" evidence="20">
    <location>
        <begin position="651"/>
        <end position="673"/>
    </location>
</feature>
<reference evidence="21 22" key="1">
    <citation type="submission" date="2017-05" db="EMBL/GenBank/DDBJ databases">
        <title>The Genome Sequence of Tsuchiyaea wingfieldii DSM 27421.</title>
        <authorList>
            <person name="Cuomo C."/>
            <person name="Passer A."/>
            <person name="Billmyre B."/>
            <person name="Heitman J."/>
        </authorList>
    </citation>
    <scope>NUCLEOTIDE SEQUENCE [LARGE SCALE GENOMIC DNA]</scope>
    <source>
        <strain evidence="21 22">DSM 27421</strain>
    </source>
</reference>
<keyword evidence="7" id="KW-0813">Transport</keyword>
<evidence type="ECO:0000256" key="10">
    <source>
        <dbReference type="ARBA" id="ARBA00023006"/>
    </source>
</evidence>
<keyword evidence="8 20" id="KW-0812">Transmembrane</keyword>
<feature type="transmembrane region" description="Helical" evidence="20">
    <location>
        <begin position="685"/>
        <end position="703"/>
    </location>
</feature>
<proteinExistence type="inferred from homology"/>
<comment type="catalytic activity">
    <reaction evidence="18">
        <text>a 1,2-diacyl-sn-glycero-3-phosphocholine(in) = a 1,2-diacyl-sn-glycero-3-phosphocholine(out)</text>
        <dbReference type="Rhea" id="RHEA:38571"/>
        <dbReference type="ChEBI" id="CHEBI:57643"/>
    </reaction>
</comment>
<dbReference type="Pfam" id="PF08651">
    <property type="entry name" value="DASH_Duo1"/>
    <property type="match status" value="1"/>
</dbReference>
<dbReference type="PANTHER" id="PTHR13038:SF10">
    <property type="entry name" value="AUTOPHAGY-RELATED PROTEIN 9"/>
    <property type="match status" value="1"/>
</dbReference>
<evidence type="ECO:0000256" key="5">
    <source>
        <dbReference type="ARBA" id="ARBA00006185"/>
    </source>
</evidence>
<evidence type="ECO:0000256" key="19">
    <source>
        <dbReference type="SAM" id="MobiDB-lite"/>
    </source>
</evidence>
<accession>A0A5D3AUT4</accession>
<dbReference type="EMBL" id="NIDF01000061">
    <property type="protein sequence ID" value="TYJ54404.1"/>
    <property type="molecule type" value="Genomic_DNA"/>
</dbReference>
<name>A0A5D3AUT4_9TREE</name>
<evidence type="ECO:0000256" key="1">
    <source>
        <dbReference type="ARBA" id="ARBA00004439"/>
    </source>
</evidence>
<feature type="compositionally biased region" description="Polar residues" evidence="19">
    <location>
        <begin position="40"/>
        <end position="50"/>
    </location>
</feature>
<gene>
    <name evidence="21" type="ORF">B9479_004914</name>
</gene>
<feature type="compositionally biased region" description="Basic and acidic residues" evidence="19">
    <location>
        <begin position="1291"/>
        <end position="1311"/>
    </location>
</feature>
<evidence type="ECO:0000256" key="15">
    <source>
        <dbReference type="ARBA" id="ARBA00024479"/>
    </source>
</evidence>
<evidence type="ECO:0000256" key="11">
    <source>
        <dbReference type="ARBA" id="ARBA00023034"/>
    </source>
</evidence>
<feature type="compositionally biased region" description="Gly residues" evidence="19">
    <location>
        <begin position="1326"/>
        <end position="1338"/>
    </location>
</feature>
<evidence type="ECO:0000256" key="17">
    <source>
        <dbReference type="ARBA" id="ARBA00024621"/>
    </source>
</evidence>
<dbReference type="GO" id="GO:0005776">
    <property type="term" value="C:autophagosome"/>
    <property type="evidence" value="ECO:0007669"/>
    <property type="project" value="TreeGrafter"/>
</dbReference>
<dbReference type="InterPro" id="IPR013960">
    <property type="entry name" value="DASH_Duo1"/>
</dbReference>
<evidence type="ECO:0000256" key="14">
    <source>
        <dbReference type="ARBA" id="ARBA00023329"/>
    </source>
</evidence>
<dbReference type="GO" id="GO:0005789">
    <property type="term" value="C:endoplasmic reticulum membrane"/>
    <property type="evidence" value="ECO:0007669"/>
    <property type="project" value="UniProtKB-SubCell"/>
</dbReference>
<evidence type="ECO:0000256" key="6">
    <source>
        <dbReference type="ARBA" id="ARBA00018074"/>
    </source>
</evidence>
<feature type="compositionally biased region" description="Basic and acidic residues" evidence="19">
    <location>
        <begin position="1125"/>
        <end position="1140"/>
    </location>
</feature>
<feature type="compositionally biased region" description="Basic and acidic residues" evidence="19">
    <location>
        <begin position="81"/>
        <end position="99"/>
    </location>
</feature>
<dbReference type="Pfam" id="PF04109">
    <property type="entry name" value="ATG9"/>
    <property type="match status" value="1"/>
</dbReference>
<feature type="region of interest" description="Disordered" evidence="19">
    <location>
        <begin position="818"/>
        <end position="856"/>
    </location>
</feature>